<name>A0ABP8Z2R4_9ACTN</name>
<evidence type="ECO:0000313" key="3">
    <source>
        <dbReference type="EMBL" id="GAA4744851.1"/>
    </source>
</evidence>
<feature type="region of interest" description="Disordered" evidence="1">
    <location>
        <begin position="279"/>
        <end position="301"/>
    </location>
</feature>
<evidence type="ECO:0000313" key="4">
    <source>
        <dbReference type="Proteomes" id="UP001500822"/>
    </source>
</evidence>
<keyword evidence="4" id="KW-1185">Reference proteome</keyword>
<proteinExistence type="predicted"/>
<feature type="signal peptide" evidence="2">
    <location>
        <begin position="1"/>
        <end position="26"/>
    </location>
</feature>
<dbReference type="Proteomes" id="UP001500822">
    <property type="component" value="Unassembled WGS sequence"/>
</dbReference>
<accession>A0ABP8Z2R4</accession>
<keyword evidence="2" id="KW-0732">Signal</keyword>
<evidence type="ECO:0008006" key="5">
    <source>
        <dbReference type="Google" id="ProtNLM"/>
    </source>
</evidence>
<comment type="caution">
    <text evidence="3">The sequence shown here is derived from an EMBL/GenBank/DDBJ whole genome shotgun (WGS) entry which is preliminary data.</text>
</comment>
<protein>
    <recommendedName>
        <fullName evidence="5">Bacterial Ig-like domain-containing protein</fullName>
    </recommendedName>
</protein>
<gene>
    <name evidence="3" type="ORF">GCM10023217_12330</name>
</gene>
<evidence type="ECO:0000256" key="1">
    <source>
        <dbReference type="SAM" id="MobiDB-lite"/>
    </source>
</evidence>
<feature type="chain" id="PRO_5045320195" description="Bacterial Ig-like domain-containing protein" evidence="2">
    <location>
        <begin position="27"/>
        <end position="301"/>
    </location>
</feature>
<organism evidence="3 4">
    <name type="scientific">Gordonia alkaliphila</name>
    <dbReference type="NCBI Taxonomy" id="1053547"/>
    <lineage>
        <taxon>Bacteria</taxon>
        <taxon>Bacillati</taxon>
        <taxon>Actinomycetota</taxon>
        <taxon>Actinomycetes</taxon>
        <taxon>Mycobacteriales</taxon>
        <taxon>Gordoniaceae</taxon>
        <taxon>Gordonia</taxon>
    </lineage>
</organism>
<feature type="compositionally biased region" description="Polar residues" evidence="1">
    <location>
        <begin position="284"/>
        <end position="301"/>
    </location>
</feature>
<evidence type="ECO:0000256" key="2">
    <source>
        <dbReference type="SAM" id="SignalP"/>
    </source>
</evidence>
<reference evidence="4" key="1">
    <citation type="journal article" date="2019" name="Int. J. Syst. Evol. Microbiol.">
        <title>The Global Catalogue of Microorganisms (GCM) 10K type strain sequencing project: providing services to taxonomists for standard genome sequencing and annotation.</title>
        <authorList>
            <consortium name="The Broad Institute Genomics Platform"/>
            <consortium name="The Broad Institute Genome Sequencing Center for Infectious Disease"/>
            <person name="Wu L."/>
            <person name="Ma J."/>
        </authorList>
    </citation>
    <scope>NUCLEOTIDE SEQUENCE [LARGE SCALE GENOMIC DNA]</scope>
    <source>
        <strain evidence="4">JCM 18077</strain>
    </source>
</reference>
<dbReference type="EMBL" id="BAABIE010000004">
    <property type="protein sequence ID" value="GAA4744851.1"/>
    <property type="molecule type" value="Genomic_DNA"/>
</dbReference>
<dbReference type="RefSeq" id="WP_345312812.1">
    <property type="nucleotide sequence ID" value="NZ_BAABIE010000004.1"/>
</dbReference>
<sequence>MKTNLRRTATLLSVAATMAAGSTALAPVSHADIVGPVTGSSDAVSFSRSVSGTDVVNGKISTGDVITVTNQLNRKLAWQVYYVKDLHPTCMEAIPETSTWKVSGKTYTNNPNVEGTKAPSEVTSGPGWVQIKPPAANSWAADPLIWTQDYLVKCSAGPLNTGGVTWDTTWAFEKGADNPNVGPTLQVGAGRPSITAAPADPTVGSDVKITVRHPEGTPGQPVTLTSDGKTLPGCGNLVLDGNRHVTCTWVPTKSGEYPLRAVIDGTPPATVTGRVHVADGPGTGSTPGLDSGSVYTGSLGI</sequence>